<dbReference type="InterPro" id="IPR016160">
    <property type="entry name" value="Ald_DH_CS_CYS"/>
</dbReference>
<dbReference type="InterPro" id="IPR015590">
    <property type="entry name" value="Aldehyde_DH_dom"/>
</dbReference>
<feature type="active site" evidence="6">
    <location>
        <position position="285"/>
    </location>
</feature>
<evidence type="ECO:0000256" key="4">
    <source>
        <dbReference type="ARBA" id="ARBA00023027"/>
    </source>
</evidence>
<gene>
    <name evidence="9" type="primary">pruA</name>
    <name evidence="9" type="ORF">ACFOZY_12990</name>
</gene>
<comment type="similarity">
    <text evidence="7">Belongs to the aldehyde dehydrogenase family.</text>
</comment>
<dbReference type="Gene3D" id="3.40.605.10">
    <property type="entry name" value="Aldehyde Dehydrogenase, Chain A, domain 1"/>
    <property type="match status" value="1"/>
</dbReference>
<dbReference type="SUPFAM" id="SSF53720">
    <property type="entry name" value="ALDH-like"/>
    <property type="match status" value="1"/>
</dbReference>
<dbReference type="EMBL" id="JBHSEC010000020">
    <property type="protein sequence ID" value="MFC4411337.1"/>
    <property type="molecule type" value="Genomic_DNA"/>
</dbReference>
<dbReference type="GO" id="GO:0003842">
    <property type="term" value="F:L-glutamate gamma-semialdehyde dehydrogenase activity"/>
    <property type="evidence" value="ECO:0007669"/>
    <property type="project" value="UniProtKB-EC"/>
</dbReference>
<dbReference type="InterPro" id="IPR029510">
    <property type="entry name" value="Ald_DH_CS_GLU"/>
</dbReference>
<keyword evidence="3 7" id="KW-0560">Oxidoreductase</keyword>
<dbReference type="Gene3D" id="3.40.309.10">
    <property type="entry name" value="Aldehyde Dehydrogenase, Chain A, domain 2"/>
    <property type="match status" value="1"/>
</dbReference>
<dbReference type="HAMAP" id="MF_00733">
    <property type="entry name" value="RocA"/>
    <property type="match status" value="1"/>
</dbReference>
<evidence type="ECO:0000256" key="1">
    <source>
        <dbReference type="ARBA" id="ARBA00004786"/>
    </source>
</evidence>
<evidence type="ECO:0000259" key="8">
    <source>
        <dbReference type="Pfam" id="PF00171"/>
    </source>
</evidence>
<organism evidence="9 10">
    <name type="scientific">Chungangia koreensis</name>
    <dbReference type="NCBI Taxonomy" id="752657"/>
    <lineage>
        <taxon>Bacteria</taxon>
        <taxon>Bacillati</taxon>
        <taxon>Bacillota</taxon>
        <taxon>Bacilli</taxon>
        <taxon>Lactobacillales</taxon>
        <taxon>Chungangia</taxon>
    </lineage>
</organism>
<dbReference type="RefSeq" id="WP_378156192.1">
    <property type="nucleotide sequence ID" value="NZ_JBHSEC010000020.1"/>
</dbReference>
<keyword evidence="4" id="KW-0520">NAD</keyword>
<dbReference type="InterPro" id="IPR016162">
    <property type="entry name" value="Ald_DH_N"/>
</dbReference>
<dbReference type="InterPro" id="IPR016161">
    <property type="entry name" value="Ald_DH/histidinol_DH"/>
</dbReference>
<reference evidence="10" key="1">
    <citation type="journal article" date="2019" name="Int. J. Syst. Evol. Microbiol.">
        <title>The Global Catalogue of Microorganisms (GCM) 10K type strain sequencing project: providing services to taxonomists for standard genome sequencing and annotation.</title>
        <authorList>
            <consortium name="The Broad Institute Genomics Platform"/>
            <consortium name="The Broad Institute Genome Sequencing Center for Infectious Disease"/>
            <person name="Wu L."/>
            <person name="Ma J."/>
        </authorList>
    </citation>
    <scope>NUCLEOTIDE SEQUENCE [LARGE SCALE GENOMIC DNA]</scope>
    <source>
        <strain evidence="10">CCUG 59778</strain>
    </source>
</reference>
<dbReference type="PANTHER" id="PTHR42862:SF1">
    <property type="entry name" value="DELTA-1-PYRROLINE-5-CARBOXYLATE DEHYDROGENASE 2, ISOFORM A-RELATED"/>
    <property type="match status" value="1"/>
</dbReference>
<dbReference type="EC" id="1.2.1.88" evidence="2"/>
<protein>
    <recommendedName>
        <fullName evidence="2">L-glutamate gamma-semialdehyde dehydrogenase</fullName>
        <ecNumber evidence="2">1.2.1.88</ecNumber>
    </recommendedName>
</protein>
<dbReference type="Proteomes" id="UP001595817">
    <property type="component" value="Unassembled WGS sequence"/>
</dbReference>
<keyword evidence="10" id="KW-1185">Reference proteome</keyword>
<name>A0ABV8XAC8_9LACT</name>
<evidence type="ECO:0000256" key="6">
    <source>
        <dbReference type="PROSITE-ProRule" id="PRU10007"/>
    </source>
</evidence>
<dbReference type="NCBIfam" id="TIGR01237">
    <property type="entry name" value="D1pyr5carbox2"/>
    <property type="match status" value="1"/>
</dbReference>
<dbReference type="InterPro" id="IPR050485">
    <property type="entry name" value="Proline_metab_enzyme"/>
</dbReference>
<dbReference type="InterPro" id="IPR016163">
    <property type="entry name" value="Ald_DH_C"/>
</dbReference>
<dbReference type="InterPro" id="IPR047597">
    <property type="entry name" value="RocA_bacillales"/>
</dbReference>
<comment type="pathway">
    <text evidence="1">Amino-acid degradation; L-proline degradation into L-glutamate; L-glutamate from L-proline: step 2/2.</text>
</comment>
<dbReference type="PROSITE" id="PS00070">
    <property type="entry name" value="ALDEHYDE_DEHYDR_CYS"/>
    <property type="match status" value="1"/>
</dbReference>
<accession>A0ABV8XAC8</accession>
<dbReference type="CDD" id="cd07124">
    <property type="entry name" value="ALDH_PutA-P5CDH-RocA"/>
    <property type="match status" value="1"/>
</dbReference>
<feature type="domain" description="Aldehyde dehydrogenase" evidence="8">
    <location>
        <begin position="49"/>
        <end position="509"/>
    </location>
</feature>
<evidence type="ECO:0000256" key="7">
    <source>
        <dbReference type="RuleBase" id="RU003345"/>
    </source>
</evidence>
<evidence type="ECO:0000313" key="10">
    <source>
        <dbReference type="Proteomes" id="UP001595817"/>
    </source>
</evidence>
<evidence type="ECO:0000313" key="9">
    <source>
        <dbReference type="EMBL" id="MFC4411337.1"/>
    </source>
</evidence>
<evidence type="ECO:0000256" key="5">
    <source>
        <dbReference type="ARBA" id="ARBA00048142"/>
    </source>
</evidence>
<dbReference type="InterPro" id="IPR005932">
    <property type="entry name" value="RocA"/>
</dbReference>
<comment type="catalytic activity">
    <reaction evidence="5">
        <text>L-glutamate 5-semialdehyde + NAD(+) + H2O = L-glutamate + NADH + 2 H(+)</text>
        <dbReference type="Rhea" id="RHEA:30235"/>
        <dbReference type="ChEBI" id="CHEBI:15377"/>
        <dbReference type="ChEBI" id="CHEBI:15378"/>
        <dbReference type="ChEBI" id="CHEBI:29985"/>
        <dbReference type="ChEBI" id="CHEBI:57540"/>
        <dbReference type="ChEBI" id="CHEBI:57945"/>
        <dbReference type="ChEBI" id="CHEBI:58066"/>
        <dbReference type="EC" id="1.2.1.88"/>
    </reaction>
</comment>
<dbReference type="Pfam" id="PF00171">
    <property type="entry name" value="Aldedh"/>
    <property type="match status" value="1"/>
</dbReference>
<evidence type="ECO:0000256" key="3">
    <source>
        <dbReference type="ARBA" id="ARBA00023002"/>
    </source>
</evidence>
<proteinExistence type="inferred from homology"/>
<sequence>MIPYKHEPFTDFSKKENRQQYEEALKLVESYLGEEYPLIIGGERVTTEAKIVSFNPAKKEEVVGHVSKANKELAEKAMKVADETFNTWKKVKPEIRADILFKAAAIVRRRKHEFSALLTKEAGKPWNEADADTAEAIDFMEYYGRQMLRIKDGMPVESRPGEYNRYDYIPLGVGVVISPWNFAFAIMAGTAVAAMVTGNTVLLKPASTTPVIAYKFMEVLEQAGMPPGVINYIPGSGAEVGDYLVDHPRTRFISFTGSRDVGLRIFDRASKVGKGQLWMKRLIAEMGGKDTIVVDKDADLELAAQSIVKSAFGFSGQKCSACSRAVILEDVYDQVVKRVEELTKELSIGDPTDHSNFMGPVIDQNAFNKIMDYVEIGKNEGRLVFGGTGDESKGYFVNPTVFADLDPKSRIMQEEIFGPVVGISKAKDFDEAIEIANNTEYGLTGAVITNNRMNLERAREDFHVGNLYFNRGCTGAIVGYQPFGGFNLSGTDSKAGGPDYLQLHMQAKTTSEML</sequence>
<comment type="caution">
    <text evidence="9">The sequence shown here is derived from an EMBL/GenBank/DDBJ whole genome shotgun (WGS) entry which is preliminary data.</text>
</comment>
<dbReference type="PANTHER" id="PTHR42862">
    <property type="entry name" value="DELTA-1-PYRROLINE-5-CARBOXYLATE DEHYDROGENASE 1, ISOFORM A-RELATED"/>
    <property type="match status" value="1"/>
</dbReference>
<dbReference type="PROSITE" id="PS00687">
    <property type="entry name" value="ALDEHYDE_DEHYDR_GLU"/>
    <property type="match status" value="1"/>
</dbReference>
<dbReference type="NCBIfam" id="NF002852">
    <property type="entry name" value="PRK03137.1"/>
    <property type="match status" value="1"/>
</dbReference>
<evidence type="ECO:0000256" key="2">
    <source>
        <dbReference type="ARBA" id="ARBA00012884"/>
    </source>
</evidence>